<dbReference type="Proteomes" id="UP000188604">
    <property type="component" value="Chromosome"/>
</dbReference>
<evidence type="ECO:0000256" key="3">
    <source>
        <dbReference type="ARBA" id="ARBA00055068"/>
    </source>
</evidence>
<comment type="pathway">
    <text evidence="4">Amine and polyamine degradation; putrescine degradation; 4-aminobutanoate from putrescine: step 4/4.</text>
</comment>
<dbReference type="OrthoDB" id="9813383at2"/>
<dbReference type="InterPro" id="IPR044668">
    <property type="entry name" value="PuuD-like"/>
</dbReference>
<sequence>MPAQKPLIGVTLDAEPGAPGAFSRFPYYALRQHYLDAITHAGGIPVALGHHPNHAEALMARLDGLVITGGAFDLDPALYGEAPHPQTTPQPQRTTAERALLRAALARDLPILGICGGMQLLAVAFGGTLIQHIPDTHPNALPHEQPNPRDEPGHTIAITPGTHLATMTHATTMRVNSSHHQAVRTPGALRISAHAPDGIIEAVEHPEHPFRLGVQWHPEFLIDPADRNIFASLVETARSTA</sequence>
<evidence type="ECO:0000256" key="1">
    <source>
        <dbReference type="ARBA" id="ARBA00011083"/>
    </source>
</evidence>
<dbReference type="Pfam" id="PF07722">
    <property type="entry name" value="Peptidase_C26"/>
    <property type="match status" value="1"/>
</dbReference>
<dbReference type="EMBL" id="CP014691">
    <property type="protein sequence ID" value="AQS87945.1"/>
    <property type="molecule type" value="Genomic_DNA"/>
</dbReference>
<dbReference type="PANTHER" id="PTHR43235">
    <property type="entry name" value="GLUTAMINE AMIDOTRANSFERASE PB2B2.05-RELATED"/>
    <property type="match status" value="1"/>
</dbReference>
<organism evidence="6 7">
    <name type="scientific">Neoasaia chiangmaiensis</name>
    <dbReference type="NCBI Taxonomy" id="320497"/>
    <lineage>
        <taxon>Bacteria</taxon>
        <taxon>Pseudomonadati</taxon>
        <taxon>Pseudomonadota</taxon>
        <taxon>Alphaproteobacteria</taxon>
        <taxon>Acetobacterales</taxon>
        <taxon>Acetobacteraceae</taxon>
        <taxon>Neoasaia</taxon>
    </lineage>
</organism>
<gene>
    <name evidence="6" type="ORF">A0U93_08325</name>
</gene>
<evidence type="ECO:0000256" key="4">
    <source>
        <dbReference type="ARBA" id="ARBA00060634"/>
    </source>
</evidence>
<dbReference type="STRING" id="320497.A0U93_08325"/>
<dbReference type="AlphaFoldDB" id="A0A1U9KQ82"/>
<name>A0A1U9KQ82_9PROT</name>
<dbReference type="Gene3D" id="3.40.50.880">
    <property type="match status" value="1"/>
</dbReference>
<evidence type="ECO:0000256" key="5">
    <source>
        <dbReference type="ARBA" id="ARBA00066788"/>
    </source>
</evidence>
<dbReference type="PROSITE" id="PS51273">
    <property type="entry name" value="GATASE_TYPE_1"/>
    <property type="match status" value="1"/>
</dbReference>
<dbReference type="SUPFAM" id="SSF52317">
    <property type="entry name" value="Class I glutamine amidotransferase-like"/>
    <property type="match status" value="1"/>
</dbReference>
<dbReference type="EC" id="3.5.1.94" evidence="5"/>
<dbReference type="InterPro" id="IPR011697">
    <property type="entry name" value="Peptidase_C26"/>
</dbReference>
<dbReference type="GO" id="GO:0016740">
    <property type="term" value="F:transferase activity"/>
    <property type="evidence" value="ECO:0007669"/>
    <property type="project" value="UniProtKB-KW"/>
</dbReference>
<dbReference type="CDD" id="cd01745">
    <property type="entry name" value="GATase1_2"/>
    <property type="match status" value="1"/>
</dbReference>
<dbReference type="RefSeq" id="WP_077806956.1">
    <property type="nucleotide sequence ID" value="NZ_BJXS01000007.1"/>
</dbReference>
<dbReference type="GO" id="GO:0033969">
    <property type="term" value="F:gamma-glutamyl-gamma-aminobutyrate hydrolase activity"/>
    <property type="evidence" value="ECO:0007669"/>
    <property type="project" value="UniProtKB-EC"/>
</dbReference>
<dbReference type="PANTHER" id="PTHR43235:SF1">
    <property type="entry name" value="GLUTAMINE AMIDOTRANSFERASE PB2B2.05-RELATED"/>
    <property type="match status" value="1"/>
</dbReference>
<dbReference type="InterPro" id="IPR029062">
    <property type="entry name" value="Class_I_gatase-like"/>
</dbReference>
<evidence type="ECO:0000313" key="6">
    <source>
        <dbReference type="EMBL" id="AQS87945.1"/>
    </source>
</evidence>
<keyword evidence="6" id="KW-0315">Glutamine amidotransferase</keyword>
<dbReference type="KEGG" id="nch:A0U93_08325"/>
<keyword evidence="6" id="KW-0808">Transferase</keyword>
<evidence type="ECO:0000256" key="2">
    <source>
        <dbReference type="ARBA" id="ARBA00052718"/>
    </source>
</evidence>
<reference evidence="6 7" key="1">
    <citation type="submission" date="2016-03" db="EMBL/GenBank/DDBJ databases">
        <title>Acetic acid bacteria sequencing.</title>
        <authorList>
            <person name="Brandt J."/>
            <person name="Jakob F."/>
            <person name="Vogel R.F."/>
        </authorList>
    </citation>
    <scope>NUCLEOTIDE SEQUENCE [LARGE SCALE GENOMIC DNA]</scope>
    <source>
        <strain evidence="6 7">NBRC 101099</strain>
    </source>
</reference>
<evidence type="ECO:0000313" key="7">
    <source>
        <dbReference type="Proteomes" id="UP000188604"/>
    </source>
</evidence>
<comment type="catalytic activity">
    <reaction evidence="2">
        <text>4-(gamma-L-glutamylamino)butanoate + H2O = 4-aminobutanoate + L-glutamate</text>
        <dbReference type="Rhea" id="RHEA:19737"/>
        <dbReference type="ChEBI" id="CHEBI:15377"/>
        <dbReference type="ChEBI" id="CHEBI:29985"/>
        <dbReference type="ChEBI" id="CHEBI:58800"/>
        <dbReference type="ChEBI" id="CHEBI:59888"/>
        <dbReference type="EC" id="3.5.1.94"/>
    </reaction>
</comment>
<protein>
    <recommendedName>
        <fullName evidence="5">gamma-glutamyl-gamma-aminobutyrate hydrolase</fullName>
        <ecNumber evidence="5">3.5.1.94</ecNumber>
    </recommendedName>
</protein>
<dbReference type="FunFam" id="3.40.50.880:FF:000030">
    <property type="entry name" value="Gamma-glutamyl-gamma-aminobutyrate hydrolase PuuD"/>
    <property type="match status" value="1"/>
</dbReference>
<comment type="function">
    <text evidence="3">Involved in the breakdown of putrescine via hydrolysis of the gamma-glutamyl linkage of gamma-glutamyl-gamma-aminobutyrate.</text>
</comment>
<comment type="similarity">
    <text evidence="1">Belongs to the peptidase C26 family.</text>
</comment>
<accession>A0A1U9KQ82</accession>
<dbReference type="GO" id="GO:0006598">
    <property type="term" value="P:polyamine catabolic process"/>
    <property type="evidence" value="ECO:0007669"/>
    <property type="project" value="TreeGrafter"/>
</dbReference>
<proteinExistence type="inferred from homology"/>
<dbReference type="GO" id="GO:0005829">
    <property type="term" value="C:cytosol"/>
    <property type="evidence" value="ECO:0007669"/>
    <property type="project" value="TreeGrafter"/>
</dbReference>
<keyword evidence="7" id="KW-1185">Reference proteome</keyword>